<dbReference type="InterPro" id="IPR016181">
    <property type="entry name" value="Acyl_CoA_acyltransferase"/>
</dbReference>
<protein>
    <recommendedName>
        <fullName evidence="1">BioF2-like acetyltransferase domain-containing protein</fullName>
    </recommendedName>
</protein>
<dbReference type="InterPro" id="IPR050644">
    <property type="entry name" value="PG_Glycine_Bridge_Synth"/>
</dbReference>
<evidence type="ECO:0000259" key="1">
    <source>
        <dbReference type="Pfam" id="PF13480"/>
    </source>
</evidence>
<name>A0A1F5RGJ6_9BACT</name>
<evidence type="ECO:0000313" key="2">
    <source>
        <dbReference type="EMBL" id="OGF13637.1"/>
    </source>
</evidence>
<dbReference type="AlphaFoldDB" id="A0A1F5RGJ6"/>
<dbReference type="SUPFAM" id="SSF55729">
    <property type="entry name" value="Acyl-CoA N-acyltransferases (Nat)"/>
    <property type="match status" value="1"/>
</dbReference>
<feature type="domain" description="BioF2-like acetyltransferase" evidence="1">
    <location>
        <begin position="168"/>
        <end position="291"/>
    </location>
</feature>
<accession>A0A1F5RGJ6</accession>
<evidence type="ECO:0000313" key="3">
    <source>
        <dbReference type="Proteomes" id="UP000177230"/>
    </source>
</evidence>
<reference evidence="2 3" key="1">
    <citation type="journal article" date="2016" name="Nat. Commun.">
        <title>Thousands of microbial genomes shed light on interconnected biogeochemical processes in an aquifer system.</title>
        <authorList>
            <person name="Anantharaman K."/>
            <person name="Brown C.T."/>
            <person name="Hug L.A."/>
            <person name="Sharon I."/>
            <person name="Castelle C.J."/>
            <person name="Probst A.J."/>
            <person name="Thomas B.C."/>
            <person name="Singh A."/>
            <person name="Wilkins M.J."/>
            <person name="Karaoz U."/>
            <person name="Brodie E.L."/>
            <person name="Williams K.H."/>
            <person name="Hubbard S.S."/>
            <person name="Banfield J.F."/>
        </authorList>
    </citation>
    <scope>NUCLEOTIDE SEQUENCE [LARGE SCALE GENOMIC DNA]</scope>
</reference>
<dbReference type="Proteomes" id="UP000177230">
    <property type="component" value="Unassembled WGS sequence"/>
</dbReference>
<proteinExistence type="predicted"/>
<comment type="caution">
    <text evidence="2">The sequence shown here is derived from an EMBL/GenBank/DDBJ whole genome shotgun (WGS) entry which is preliminary data.</text>
</comment>
<dbReference type="InterPro" id="IPR038740">
    <property type="entry name" value="BioF2-like_GNAT_dom"/>
</dbReference>
<dbReference type="PANTHER" id="PTHR36174">
    <property type="entry name" value="LIPID II:GLYCINE GLYCYLTRANSFERASE"/>
    <property type="match status" value="1"/>
</dbReference>
<gene>
    <name evidence="2" type="ORF">A2024_10885</name>
</gene>
<sequence>MTLQIKVYKSNLRTQWEEFVATANNGTVFHRQQFLDYHPQGRFDNHHLMLYDGARLAAVMPALIKDEQGSKTVISYGGASYGGLVVAAGSGIAEINRMAEAATEYWSRQGAKRILITQPPLIYMQQPNQYIDFSLSKLGYSYLKREITAVILLEFPGEEAIASSFKPETRTALRKSYRSGVTVRVREDIDEFYHILEKNLSARHNVKPTHTLAELKRLKKLLPKNMLQFTSYLGKTPVAGMTVFICNPRVLLAFYISHDQDYQEHRPVNSVYHQVIKWGWESGFKYLDLGTFTLNMQPNWGLGRFKEGFGARGYLRETFELRF</sequence>
<organism evidence="2 3">
    <name type="scientific">Candidatus Edwardsbacteria bacterium GWF2_54_11</name>
    <dbReference type="NCBI Taxonomy" id="1817851"/>
    <lineage>
        <taxon>Bacteria</taxon>
        <taxon>Candidatus Edwardsiibacteriota</taxon>
    </lineage>
</organism>
<dbReference type="EMBL" id="MFFM01000014">
    <property type="protein sequence ID" value="OGF13637.1"/>
    <property type="molecule type" value="Genomic_DNA"/>
</dbReference>
<dbReference type="Pfam" id="PF13480">
    <property type="entry name" value="Acetyltransf_6"/>
    <property type="match status" value="1"/>
</dbReference>
<dbReference type="Gene3D" id="3.40.630.30">
    <property type="match status" value="1"/>
</dbReference>
<dbReference type="PANTHER" id="PTHR36174:SF1">
    <property type="entry name" value="LIPID II:GLYCINE GLYCYLTRANSFERASE"/>
    <property type="match status" value="1"/>
</dbReference>